<dbReference type="InterPro" id="IPR048126">
    <property type="entry name" value="Toxin_VasX"/>
</dbReference>
<dbReference type="GeneID" id="93661601"/>
<protein>
    <recommendedName>
        <fullName evidence="2">Toxin VasX N-terminal region domain-containing protein</fullName>
    </recommendedName>
</protein>
<organism evidence="3 4">
    <name type="scientific">Pseudomonas cichorii</name>
    <dbReference type="NCBI Taxonomy" id="36746"/>
    <lineage>
        <taxon>Bacteria</taxon>
        <taxon>Pseudomonadati</taxon>
        <taxon>Pseudomonadota</taxon>
        <taxon>Gammaproteobacteria</taxon>
        <taxon>Pseudomonadales</taxon>
        <taxon>Pseudomonadaceae</taxon>
        <taxon>Pseudomonas</taxon>
    </lineage>
</organism>
<keyword evidence="4" id="KW-1185">Reference proteome</keyword>
<dbReference type="InterPro" id="IPR046864">
    <property type="entry name" value="VasX_N"/>
</dbReference>
<keyword evidence="1" id="KW-0472">Membrane</keyword>
<evidence type="ECO:0000313" key="4">
    <source>
        <dbReference type="Proteomes" id="UP000614982"/>
    </source>
</evidence>
<feature type="transmembrane region" description="Helical" evidence="1">
    <location>
        <begin position="872"/>
        <end position="895"/>
    </location>
</feature>
<accession>A0ABQ1DS99</accession>
<feature type="transmembrane region" description="Helical" evidence="1">
    <location>
        <begin position="844"/>
        <end position="866"/>
    </location>
</feature>
<evidence type="ECO:0000256" key="1">
    <source>
        <dbReference type="SAM" id="Phobius"/>
    </source>
</evidence>
<feature type="transmembrane region" description="Helical" evidence="1">
    <location>
        <begin position="805"/>
        <end position="823"/>
    </location>
</feature>
<comment type="caution">
    <text evidence="3">The sequence shown here is derived from an EMBL/GenBank/DDBJ whole genome shotgun (WGS) entry which is preliminary data.</text>
</comment>
<dbReference type="RefSeq" id="WP_025262388.1">
    <property type="nucleotide sequence ID" value="NZ_BLWA01000012.1"/>
</dbReference>
<dbReference type="EMBL" id="BLWA01000012">
    <property type="protein sequence ID" value="GFM93783.1"/>
    <property type="molecule type" value="Genomic_DNA"/>
</dbReference>
<dbReference type="CDD" id="cd20708">
    <property type="entry name" value="MIX_IV"/>
    <property type="match status" value="1"/>
</dbReference>
<sequence>MTKKHGTLQERRGARFDKFPSSATCACSLKTADIAIVPVRYALDRSRYDVEPAQLKPLPARGQWSPLPRLKTRSYTLRQLYDGYVYVFDETAGTFHEYSVSASDACLTRIVWTEAHLGRDVRSGDGEGNPYLLYPRRNRLHLAFSPVQWTWRICEHMRSHADSRALWMKPLDLANFCATLNEPGTLPLMTLATAVADIDKNYVVEDKRFADSSIPTAEPEPQPDQAAKSLFTPLGADVYWLGNVPDRCSSLLVALDDPLGVFNDLGMQLAGDQAAYQNWQQEHEHKLQMAQTVTALCGANGELKHLPSWVREDSASTQRYLHEMEEYFDQMDLEEMLTMHGNPPGGSLGTMDMFKSAEMRQMLHTRYGRYPSEDDRQAWKDREKWRREVDLKGARTYLQDNLPISEALLQQVRDTQADFQTWAEHLGSDPLRLFIDTANPKTLLYLQTVMTDLLMVYGQDQQASVWLAKQEARGSTLFGTMRYGFSPGLKEALDQEANALLNGIGDFTNLATRAGELNAALNHQGFADAAWMKKLKQPVQDTFKALRELASGAGKTIAENMLLAWVPVDSRLALGKGQNLGALIRNFMIGQILANTPEMIRINEQIASRLKQWKREWWLLTKQIDDTRFNWLYPHHPRERRNLARLLQSQLEALRLHELKIPSLLDFQNNQYAQLLQDEIRAFFKSGLDVAKDWHTRAKAWSERLGGFGAGITWGVILLNFINTAFLYEDLTRDGDFSGKDIVKVGYSLGYSFNLLMAVFVEAPWAVIKNATPVLIDGKSIGILDRSSAYWKAQGNNAWGDAIRGFRSTVVALGAFAVAAAMLEIWDIWDDHKNARTSEEKTALVVKGFAVLAMGAGGVTQLIAGLTLSRAAVFFVMSTWVTIGILIAGFVYLIASMVLNYFKQDSVGWWLRKSCWSRSPEHRHTDTQEGKLEEKRALLEIQLSPQILIKSTVEYRQKYIGKVGYVDIPIQNGAWIQIRLPEVLRGQCVQLNVISSTRPFGVLPTVEADTPIADAFEKRGKFAPLKEFGRLGSERPPYKSPDLYFPIFPAGEDVIWQTWVPLREEATYIELKIWYPNEVSASEQKAQSYLYQIELSQEGSMVVDGSTLTQLEVSKKSRANALALALPE</sequence>
<feature type="domain" description="Toxin VasX N-terminal region" evidence="2">
    <location>
        <begin position="27"/>
        <end position="176"/>
    </location>
</feature>
<proteinExistence type="predicted"/>
<dbReference type="Pfam" id="PF20249">
    <property type="entry name" value="VasX_N"/>
    <property type="match status" value="1"/>
</dbReference>
<feature type="transmembrane region" description="Helical" evidence="1">
    <location>
        <begin position="705"/>
        <end position="728"/>
    </location>
</feature>
<dbReference type="Proteomes" id="UP000614982">
    <property type="component" value="Unassembled WGS sequence"/>
</dbReference>
<gene>
    <name evidence="3" type="ORF">PSCICP_37550</name>
</gene>
<name>A0ABQ1DS99_PSECI</name>
<keyword evidence="1" id="KW-1133">Transmembrane helix</keyword>
<evidence type="ECO:0000259" key="2">
    <source>
        <dbReference type="Pfam" id="PF20249"/>
    </source>
</evidence>
<reference evidence="3 4" key="1">
    <citation type="submission" date="2020-05" db="EMBL/GenBank/DDBJ databases">
        <title>Genetic diversity of Pseudomonas cichorii.</title>
        <authorList>
            <person name="Tani S."/>
            <person name="Yagi H."/>
            <person name="Hashimoto S."/>
            <person name="Iiyama K."/>
            <person name="Furuya N."/>
        </authorList>
    </citation>
    <scope>NUCLEOTIDE SEQUENCE [LARGE SCALE GENOMIC DNA]</scope>
    <source>
        <strain evidence="3 4">LMG 2162</strain>
    </source>
</reference>
<keyword evidence="1" id="KW-0812">Transmembrane</keyword>
<evidence type="ECO:0000313" key="3">
    <source>
        <dbReference type="EMBL" id="GFM93783.1"/>
    </source>
</evidence>
<dbReference type="NCBIfam" id="NF041559">
    <property type="entry name" value="BTH_I2691_fam"/>
    <property type="match status" value="1"/>
</dbReference>